<accession>A0A6J4RYJ5</accession>
<dbReference type="InterPro" id="IPR021315">
    <property type="entry name" value="Gap/Sap"/>
</dbReference>
<organism evidence="2">
    <name type="scientific">uncultured Solirubrobacterales bacterium</name>
    <dbReference type="NCBI Taxonomy" id="768556"/>
    <lineage>
        <taxon>Bacteria</taxon>
        <taxon>Bacillati</taxon>
        <taxon>Actinomycetota</taxon>
        <taxon>Thermoleophilia</taxon>
        <taxon>Solirubrobacterales</taxon>
        <taxon>environmental samples</taxon>
    </lineage>
</organism>
<proteinExistence type="predicted"/>
<feature type="transmembrane region" description="Helical" evidence="1">
    <location>
        <begin position="140"/>
        <end position="160"/>
    </location>
</feature>
<keyword evidence="1" id="KW-0812">Transmembrane</keyword>
<reference evidence="2" key="1">
    <citation type="submission" date="2020-02" db="EMBL/GenBank/DDBJ databases">
        <authorList>
            <person name="Meier V. D."/>
        </authorList>
    </citation>
    <scope>NUCLEOTIDE SEQUENCE</scope>
    <source>
        <strain evidence="2">AVDCRST_MAG17</strain>
    </source>
</reference>
<sequence>MVVTGLALALAAGTGGPESSSAAVGIVKLALVLVLVAYGLRSLRRPADPPGGSGSSRPEGGLHTFAVGVAMMATNFTSLTLYFPAIHEIGVSRAGLVARVAAVGLLFLATMLPALVPLLPPGPVGRVLQARLKRVHEIVAAHESTLIPVLTFGFALYLGVQGLLRLV</sequence>
<protein>
    <submittedName>
        <fullName evidence="2">Uncharacterized protein</fullName>
    </submittedName>
</protein>
<name>A0A6J4RYJ5_9ACTN</name>
<feature type="transmembrane region" description="Helical" evidence="1">
    <location>
        <begin position="96"/>
        <end position="119"/>
    </location>
</feature>
<evidence type="ECO:0000313" key="2">
    <source>
        <dbReference type="EMBL" id="CAA9485113.1"/>
    </source>
</evidence>
<feature type="transmembrane region" description="Helical" evidence="1">
    <location>
        <begin position="23"/>
        <end position="40"/>
    </location>
</feature>
<gene>
    <name evidence="2" type="ORF">AVDCRST_MAG17-408</name>
</gene>
<dbReference type="AlphaFoldDB" id="A0A6J4RYJ5"/>
<evidence type="ECO:0000256" key="1">
    <source>
        <dbReference type="SAM" id="Phobius"/>
    </source>
</evidence>
<keyword evidence="1" id="KW-0472">Membrane</keyword>
<keyword evidence="1" id="KW-1133">Transmembrane helix</keyword>
<dbReference type="EMBL" id="CADCVV010000030">
    <property type="protein sequence ID" value="CAA9485113.1"/>
    <property type="molecule type" value="Genomic_DNA"/>
</dbReference>
<dbReference type="Pfam" id="PF11139">
    <property type="entry name" value="SfLAP"/>
    <property type="match status" value="1"/>
</dbReference>
<feature type="transmembrane region" description="Helical" evidence="1">
    <location>
        <begin position="61"/>
        <end position="84"/>
    </location>
</feature>